<evidence type="ECO:0000259" key="3">
    <source>
        <dbReference type="Pfam" id="PF00931"/>
    </source>
</evidence>
<dbReference type="Pfam" id="PF23598">
    <property type="entry name" value="LRR_14"/>
    <property type="match status" value="1"/>
</dbReference>
<dbReference type="InterPro" id="IPR042197">
    <property type="entry name" value="Apaf_helical"/>
</dbReference>
<evidence type="ECO:0000256" key="2">
    <source>
        <dbReference type="ARBA" id="ARBA00022821"/>
    </source>
</evidence>
<dbReference type="GO" id="GO:0043531">
    <property type="term" value="F:ADP binding"/>
    <property type="evidence" value="ECO:0007669"/>
    <property type="project" value="InterPro"/>
</dbReference>
<feature type="domain" description="NB-ARC" evidence="3">
    <location>
        <begin position="212"/>
        <end position="408"/>
    </location>
</feature>
<dbReference type="Gene3D" id="1.10.8.430">
    <property type="entry name" value="Helical domain of apoptotic protease-activating factors"/>
    <property type="match status" value="1"/>
</dbReference>
<dbReference type="GO" id="GO:0006952">
    <property type="term" value="P:defense response"/>
    <property type="evidence" value="ECO:0007669"/>
    <property type="project" value="UniProtKB-KW"/>
</dbReference>
<dbReference type="InterPro" id="IPR027417">
    <property type="entry name" value="P-loop_NTPase"/>
</dbReference>
<dbReference type="InterPro" id="IPR032675">
    <property type="entry name" value="LRR_dom_sf"/>
</dbReference>
<feature type="domain" description="Disease resistance protein At4g27190-like leucine-rich repeats" evidence="4">
    <location>
        <begin position="1038"/>
        <end position="1157"/>
    </location>
</feature>
<keyword evidence="8" id="KW-1185">Reference proteome</keyword>
<organism evidence="7 8">
    <name type="scientific">Saponaria officinalis</name>
    <name type="common">Common soapwort</name>
    <name type="synonym">Lychnis saponaria</name>
    <dbReference type="NCBI Taxonomy" id="3572"/>
    <lineage>
        <taxon>Eukaryota</taxon>
        <taxon>Viridiplantae</taxon>
        <taxon>Streptophyta</taxon>
        <taxon>Embryophyta</taxon>
        <taxon>Tracheophyta</taxon>
        <taxon>Spermatophyta</taxon>
        <taxon>Magnoliopsida</taxon>
        <taxon>eudicotyledons</taxon>
        <taxon>Gunneridae</taxon>
        <taxon>Pentapetalae</taxon>
        <taxon>Caryophyllales</taxon>
        <taxon>Caryophyllaceae</taxon>
        <taxon>Caryophylleae</taxon>
        <taxon>Saponaria</taxon>
    </lineage>
</organism>
<dbReference type="InterPro" id="IPR058922">
    <property type="entry name" value="WHD_DRP"/>
</dbReference>
<dbReference type="InterPro" id="IPR036388">
    <property type="entry name" value="WH-like_DNA-bd_sf"/>
</dbReference>
<dbReference type="PANTHER" id="PTHR36766:SF40">
    <property type="entry name" value="DISEASE RESISTANCE PROTEIN RGA3"/>
    <property type="match status" value="1"/>
</dbReference>
<feature type="domain" description="Disease resistance R13L4/SHOC-2-like LRR" evidence="6">
    <location>
        <begin position="648"/>
        <end position="945"/>
    </location>
</feature>
<evidence type="ECO:0000313" key="8">
    <source>
        <dbReference type="Proteomes" id="UP001443914"/>
    </source>
</evidence>
<name>A0AAW1HPH9_SAPOF</name>
<dbReference type="SUPFAM" id="SSF52540">
    <property type="entry name" value="P-loop containing nucleoside triphosphate hydrolases"/>
    <property type="match status" value="1"/>
</dbReference>
<dbReference type="InterPro" id="IPR057135">
    <property type="entry name" value="At4g27190-like_LRR"/>
</dbReference>
<dbReference type="Pfam" id="PF23559">
    <property type="entry name" value="WHD_DRP"/>
    <property type="match status" value="1"/>
</dbReference>
<dbReference type="Gene3D" id="1.10.10.10">
    <property type="entry name" value="Winged helix-like DNA-binding domain superfamily/Winged helix DNA-binding domain"/>
    <property type="match status" value="1"/>
</dbReference>
<dbReference type="Gene3D" id="3.80.10.10">
    <property type="entry name" value="Ribonuclease Inhibitor"/>
    <property type="match status" value="2"/>
</dbReference>
<protein>
    <recommendedName>
        <fullName evidence="9">NB-ARC domain-containing protein</fullName>
    </recommendedName>
</protein>
<evidence type="ECO:0000259" key="5">
    <source>
        <dbReference type="Pfam" id="PF23559"/>
    </source>
</evidence>
<dbReference type="Pfam" id="PF23247">
    <property type="entry name" value="LRR_RPS2"/>
    <property type="match status" value="1"/>
</dbReference>
<dbReference type="AlphaFoldDB" id="A0AAW1HPH9"/>
<dbReference type="InterPro" id="IPR002182">
    <property type="entry name" value="NB-ARC"/>
</dbReference>
<dbReference type="PANTHER" id="PTHR36766">
    <property type="entry name" value="PLANT BROAD-SPECTRUM MILDEW RESISTANCE PROTEIN RPW8"/>
    <property type="match status" value="1"/>
</dbReference>
<keyword evidence="1" id="KW-0677">Repeat</keyword>
<proteinExistence type="predicted"/>
<evidence type="ECO:0000256" key="1">
    <source>
        <dbReference type="ARBA" id="ARBA00022737"/>
    </source>
</evidence>
<feature type="domain" description="Disease resistance protein winged helix" evidence="5">
    <location>
        <begin position="495"/>
        <end position="574"/>
    </location>
</feature>
<dbReference type="Gene3D" id="3.40.50.300">
    <property type="entry name" value="P-loop containing nucleotide triphosphate hydrolases"/>
    <property type="match status" value="1"/>
</dbReference>
<dbReference type="EMBL" id="JBDFQZ010000011">
    <property type="protein sequence ID" value="KAK9678181.1"/>
    <property type="molecule type" value="Genomic_DNA"/>
</dbReference>
<dbReference type="InterPro" id="IPR055414">
    <property type="entry name" value="LRR_R13L4/SHOC2-like"/>
</dbReference>
<dbReference type="PRINTS" id="PR00364">
    <property type="entry name" value="DISEASERSIST"/>
</dbReference>
<evidence type="ECO:0000313" key="7">
    <source>
        <dbReference type="EMBL" id="KAK9678181.1"/>
    </source>
</evidence>
<keyword evidence="2" id="KW-0611">Plant defense</keyword>
<dbReference type="Proteomes" id="UP001443914">
    <property type="component" value="Unassembled WGS sequence"/>
</dbReference>
<evidence type="ECO:0000259" key="4">
    <source>
        <dbReference type="Pfam" id="PF23247"/>
    </source>
</evidence>
<dbReference type="SUPFAM" id="SSF52058">
    <property type="entry name" value="L domain-like"/>
    <property type="match status" value="2"/>
</dbReference>
<evidence type="ECO:0008006" key="9">
    <source>
        <dbReference type="Google" id="ProtNLM"/>
    </source>
</evidence>
<gene>
    <name evidence="7" type="ORF">RND81_11G194000</name>
</gene>
<evidence type="ECO:0000259" key="6">
    <source>
        <dbReference type="Pfam" id="PF23598"/>
    </source>
</evidence>
<dbReference type="Pfam" id="PF00931">
    <property type="entry name" value="NB-ARC"/>
    <property type="match status" value="1"/>
</dbReference>
<sequence>MAEQLVIWENLKRKLVNAEDASQPLLKKELEKLLDQVEGAQGLVAALEGRNHIHRTHANREALHDHSDNLIDNVRHGLLEKLSALFCKADDLLDQILTSYQRTKLWKDRREGNQREGNERAENGGIQRQLVQQGVHAMAICTQEVSLFLSQSNQLIFPRVMAGRVEKVRKKMEKLVGQLLDEPGNQPDQRDFQHIGSVEPDQHTVTGRRDDTKKIVNMLLQPHRDNEANISVICMSGLPGVGKTALAKHIYDDQKIKSHFDLRMWISVSQVIDEKKIIRGIVESCTSKRSNHQNSKVIDTNPFRDLLGCRSTSVTTSSPDNSEIDIYERRLRREIREKLYLLVLDDVDQNEWQCLRDLLAGGARGSRILMTTQSTEVADRVKREFVGAKVYPLQGLSKIHSRILFKRMASEKDAYLDKEMKQAGFEIVDICKYVPLTIKVAARYLQGKSREEWLSFTAGLRLSQDQREGIMEHMLHLSYSDLPPRLRACFTYCSLFPEDFTFNKHDLISLWIAQGYVELDVNPDVNPQDRMSLEHAGEKYFMELSRRCFFEDVKTDELKNILTCKMHHIVRKLASNFTAAVSNVHVTDSGMIHITDPTAKHVTVNCGSHSSLKLSSPILKDPRRLRTLIFVTEPDCDIKVDTLVSNQLISTYRRLRVLDLHDLGVNELPDAIGDQIHLRYLDVSKNDGLVTLPKSFTRLCNLQTLKLNSCPKLKQLAIDFGLLVNLRCFEVDECESLTCMPLGLDKLTQLETLSRFVVGNGSSKETAPVGLQALSRLTRLRGRLAIHFTGDWMTNIPEARQSLSTKNSLVEVKISWAQRSDAQVPLEEEILNHGETLENLKPYKDLKILRIEGYKGNDFPSWANKDIMSSLPKLVIISIEGCGKCRYLPPFGKLAHLKKLTLRHMANVQFVEDTLVMNRQQPMEEHLFFPSLQELTLHNFYNLEGWQQEVASAEQAETRTFPCLSKLRIWNCPKLISFPSFTGVSDLDLQNVNHLLLTKSTKTEPRPKNKVYTRDLQIKGCLDLKDFGKVRNGLEGLPSLTNLVIDSCDALISLAEVGQITSLERLEISNCKELDLSDLSDDSETQRSVVEHTHRVPRHLRHLRLRDLPKMGTLPDGLRHVKTLKTMWISACKSLESLPEWISSLTSLQHLRIESCRALKRLPEGLEDVKSLMKVEIIECPELIERCREHKGEDWPKIKHARVLLHKSRRYGYV</sequence>
<accession>A0AAW1HPH9</accession>
<comment type="caution">
    <text evidence="7">The sequence shown here is derived from an EMBL/GenBank/DDBJ whole genome shotgun (WGS) entry which is preliminary data.</text>
</comment>
<reference evidence="7" key="1">
    <citation type="submission" date="2024-03" db="EMBL/GenBank/DDBJ databases">
        <title>WGS assembly of Saponaria officinalis var. Norfolk2.</title>
        <authorList>
            <person name="Jenkins J."/>
            <person name="Shu S."/>
            <person name="Grimwood J."/>
            <person name="Barry K."/>
            <person name="Goodstein D."/>
            <person name="Schmutz J."/>
            <person name="Leebens-Mack J."/>
            <person name="Osbourn A."/>
        </authorList>
    </citation>
    <scope>NUCLEOTIDE SEQUENCE [LARGE SCALE GENOMIC DNA]</scope>
    <source>
        <strain evidence="7">JIC</strain>
    </source>
</reference>
<dbReference type="FunFam" id="1.10.10.10:FF:000322">
    <property type="entry name" value="Probable disease resistance protein At1g63360"/>
    <property type="match status" value="1"/>
</dbReference>